<keyword evidence="6" id="KW-0808">Transferase</keyword>
<keyword evidence="4" id="KW-0963">Cytoplasm</keyword>
<name>A9NWM2_PICSI</name>
<evidence type="ECO:0000256" key="4">
    <source>
        <dbReference type="ARBA" id="ARBA00022490"/>
    </source>
</evidence>
<evidence type="ECO:0000256" key="10">
    <source>
        <dbReference type="SAM" id="MobiDB-lite"/>
    </source>
</evidence>
<evidence type="ECO:0000256" key="7">
    <source>
        <dbReference type="ARBA" id="ARBA00022691"/>
    </source>
</evidence>
<feature type="region of interest" description="Disordered" evidence="10">
    <location>
        <begin position="28"/>
        <end position="47"/>
    </location>
</feature>
<dbReference type="AlphaFoldDB" id="A9NWM2"/>
<reference evidence="11" key="1">
    <citation type="journal article" date="2008" name="BMC Genomics">
        <title>A conifer genomics resource of 200,000 spruce (Picea spp.) ESTs and 6,464 high-quality, sequence-finished full-length cDNAs for Sitka spruce (Picea sitchensis).</title>
        <authorList>
            <person name="Ralph S.G."/>
            <person name="Chun H.J."/>
            <person name="Kolosova N."/>
            <person name="Cooper D."/>
            <person name="Oddy C."/>
            <person name="Ritland C.E."/>
            <person name="Kirkpatrick R."/>
            <person name="Moore R."/>
            <person name="Barber S."/>
            <person name="Holt R.A."/>
            <person name="Jones S.J."/>
            <person name="Marra M.A."/>
            <person name="Douglas C.J."/>
            <person name="Ritland K."/>
            <person name="Bohlmann J."/>
        </authorList>
    </citation>
    <scope>NUCLEOTIDE SEQUENCE</scope>
    <source>
        <tissue evidence="11">Green portion of the leader tissue</tissue>
    </source>
</reference>
<dbReference type="GO" id="GO:0005737">
    <property type="term" value="C:cytoplasm"/>
    <property type="evidence" value="ECO:0007669"/>
    <property type="project" value="UniProtKB-SubCell"/>
</dbReference>
<evidence type="ECO:0000256" key="3">
    <source>
        <dbReference type="ARBA" id="ARBA00012533"/>
    </source>
</evidence>
<dbReference type="PANTHER" id="PTHR14614">
    <property type="entry name" value="HEPATOCELLULAR CARCINOMA-ASSOCIATED ANTIGEN"/>
    <property type="match status" value="1"/>
</dbReference>
<organism evidence="11">
    <name type="scientific">Picea sitchensis</name>
    <name type="common">Sitka spruce</name>
    <name type="synonym">Pinus sitchensis</name>
    <dbReference type="NCBI Taxonomy" id="3332"/>
    <lineage>
        <taxon>Eukaryota</taxon>
        <taxon>Viridiplantae</taxon>
        <taxon>Streptophyta</taxon>
        <taxon>Embryophyta</taxon>
        <taxon>Tracheophyta</taxon>
        <taxon>Spermatophyta</taxon>
        <taxon>Pinopsida</taxon>
        <taxon>Pinidae</taxon>
        <taxon>Conifers I</taxon>
        <taxon>Pinales</taxon>
        <taxon>Pinaceae</taxon>
        <taxon>Picea</taxon>
    </lineage>
</organism>
<dbReference type="SUPFAM" id="SSF53335">
    <property type="entry name" value="S-adenosyl-L-methionine-dependent methyltransferases"/>
    <property type="match status" value="1"/>
</dbReference>
<dbReference type="GO" id="GO:0018064">
    <property type="term" value="F:protein-L-histidine N-tele-methyltransferase activity"/>
    <property type="evidence" value="ECO:0007669"/>
    <property type="project" value="UniProtKB-EC"/>
</dbReference>
<dbReference type="InterPro" id="IPR029063">
    <property type="entry name" value="SAM-dependent_MTases_sf"/>
</dbReference>
<proteinExistence type="evidence at transcript level"/>
<dbReference type="PANTHER" id="PTHR14614:SF39">
    <property type="entry name" value="HISTIDINE PROTEIN METHYLTRANSFERASE 1 HOMOLOG"/>
    <property type="match status" value="1"/>
</dbReference>
<comment type="subcellular location">
    <subcellularLocation>
        <location evidence="2">Cytoplasm</location>
    </subcellularLocation>
    <subcellularLocation>
        <location evidence="1">Nucleus</location>
    </subcellularLocation>
</comment>
<evidence type="ECO:0000256" key="6">
    <source>
        <dbReference type="ARBA" id="ARBA00022679"/>
    </source>
</evidence>
<evidence type="ECO:0000313" key="12">
    <source>
        <dbReference type="EMBL" id="ACN39918.1"/>
    </source>
</evidence>
<feature type="region of interest" description="Disordered" evidence="10">
    <location>
        <begin position="240"/>
        <end position="259"/>
    </location>
</feature>
<dbReference type="GO" id="GO:0032259">
    <property type="term" value="P:methylation"/>
    <property type="evidence" value="ECO:0007669"/>
    <property type="project" value="UniProtKB-KW"/>
</dbReference>
<protein>
    <recommendedName>
        <fullName evidence="3">protein-histidine N-methyltransferase</fullName>
        <ecNumber evidence="3">2.1.1.85</ecNumber>
    </recommendedName>
</protein>
<dbReference type="InterPro" id="IPR019410">
    <property type="entry name" value="Methyltransf_16"/>
</dbReference>
<keyword evidence="8" id="KW-0539">Nucleus</keyword>
<dbReference type="Gene3D" id="3.40.50.150">
    <property type="entry name" value="Vaccinia Virus protein VP39"/>
    <property type="match status" value="1"/>
</dbReference>
<dbReference type="EMBL" id="BT070403">
    <property type="protein sequence ID" value="ACN39918.1"/>
    <property type="molecule type" value="mRNA"/>
</dbReference>
<evidence type="ECO:0000256" key="2">
    <source>
        <dbReference type="ARBA" id="ARBA00004496"/>
    </source>
</evidence>
<keyword evidence="7" id="KW-0949">S-adenosyl-L-methionine</keyword>
<sequence length="370" mass="40650">MRVPSLFACLPGLSPQSLFQSADKPHSLLGVPEKPLPPPPPSVEVLPSKDAQSDKYVAEPVNLRGGLTLLKSRVNTMDIFGVPYLDLVPGKYEGGLKLWESSLDLVNTLKREIQDGQLSFRGKRVLELGCGNGLPGIFACLKGASTVHFQDFNAEVLRCLTIPNVYVNLQNARERLGRHCDGPVTPTRTTTLSPDVHFYAGDWGDLHTLLSVVEQDQLGACDINLSFSEDDLFLDRSLSHNSSGVNQETQIDSSHGRQITRTRKLSGSRACERANDMDPSEGGYDIILMAETVYSLVSMRKLYGLIKKCLRPPYGVVYLAAKKHSFCGGGGGTRQFRSIVEENGILGAHLVVEVADGSSNIREIWKFFYK</sequence>
<comment type="similarity">
    <text evidence="9">Belongs to the methyltransferase superfamily. METTL18 family.</text>
</comment>
<dbReference type="GO" id="GO:0005634">
    <property type="term" value="C:nucleus"/>
    <property type="evidence" value="ECO:0007669"/>
    <property type="project" value="UniProtKB-SubCell"/>
</dbReference>
<keyword evidence="5" id="KW-0489">Methyltransferase</keyword>
<evidence type="ECO:0000313" key="11">
    <source>
        <dbReference type="EMBL" id="ABK25033.1"/>
    </source>
</evidence>
<dbReference type="EMBL" id="EF085737">
    <property type="protein sequence ID" value="ABK25033.1"/>
    <property type="molecule type" value="mRNA"/>
</dbReference>
<dbReference type="EC" id="2.1.1.85" evidence="3"/>
<dbReference type="Pfam" id="PF10294">
    <property type="entry name" value="Methyltransf_16"/>
    <property type="match status" value="1"/>
</dbReference>
<feature type="compositionally biased region" description="Polar residues" evidence="10">
    <location>
        <begin position="240"/>
        <end position="257"/>
    </location>
</feature>
<evidence type="ECO:0000256" key="8">
    <source>
        <dbReference type="ARBA" id="ARBA00023242"/>
    </source>
</evidence>
<reference evidence="12" key="2">
    <citation type="submission" date="2009-02" db="EMBL/GenBank/DDBJ databases">
        <title>Full length sequence-verified cDNA sequences from Sitka spruce (Picea sitchensis).</title>
        <authorList>
            <person name="Reid K.E."/>
            <person name="Liao N."/>
            <person name="Ralph S."/>
            <person name="Kolosova N."/>
            <person name="Oddy C."/>
            <person name="Moore R."/>
            <person name="Mayo M."/>
            <person name="Wagner S."/>
            <person name="King J."/>
            <person name="Yanchuk A."/>
            <person name="Holt R."/>
            <person name="Jones S."/>
            <person name="Marra M."/>
            <person name="Ritland C.E."/>
            <person name="Ritland K."/>
            <person name="Bohlmann J."/>
        </authorList>
    </citation>
    <scope>NUCLEOTIDE SEQUENCE</scope>
    <source>
        <tissue evidence="12">Green portion of the leader tissue</tissue>
    </source>
</reference>
<evidence type="ECO:0000256" key="5">
    <source>
        <dbReference type="ARBA" id="ARBA00022603"/>
    </source>
</evidence>
<accession>A9NWM2</accession>
<evidence type="ECO:0000256" key="9">
    <source>
        <dbReference type="ARBA" id="ARBA00038126"/>
    </source>
</evidence>
<evidence type="ECO:0000256" key="1">
    <source>
        <dbReference type="ARBA" id="ARBA00004123"/>
    </source>
</evidence>